<dbReference type="NCBIfam" id="TIGR02167">
    <property type="entry name" value="Liste_lipo_26"/>
    <property type="match status" value="13"/>
</dbReference>
<proteinExistence type="predicted"/>
<evidence type="ECO:0000256" key="1">
    <source>
        <dbReference type="ARBA" id="ARBA00022614"/>
    </source>
</evidence>
<dbReference type="KEGG" id="erx:ATZ35_03475"/>
<evidence type="ECO:0000259" key="4">
    <source>
        <dbReference type="Pfam" id="PF00188"/>
    </source>
</evidence>
<gene>
    <name evidence="5" type="ORF">ATZ35_03475</name>
</gene>
<sequence length="1066" mass="121640">MKKRGWLLGLVLLFPLTSYAEEPQIPIEGTVDTLKQEVLAKPQLRTDNVGKSSLFTKEEIQKLQAFQDEYWAIRNNDVTAGKFKVAPIIGPDQYTLGEFNPNTLDNATAYVNLLRKSAGMVPVKWTKERVEIAQYGAVGVAGTRQLTHNLDQFEKPKGMTDDFWQNAVSAARYSNLGKYGFRRDDIDSVPSLPLNTVTDAYMYEPGAGNFQVGHRTVILNPYYQTVGFGFAELKIPQEKTVEFSEALYAQGDGSNTVTKDHIATWPTNQTFPLQYVGNDFRWSLHFYNEGYGFNREQLKVTLTQDNSGKTWTFTDQQSDGEYTVTSIWGYNSVIFAPKDINYQEGDSFTVKVDGLTGTKSSYQYQTKLYDLTKKYEVEQVKGTYGTAPWTWDEDTQTLTFSAGEFPETGWNNNIQRHIENHSLLKGKKIKKINFSQDVTLSSVSAFLFESLSELEEIEGTQHLKTDKVTNMSRMFSRTKLKSLDLSSWNVENVGDMNGLFRSTDSLKQVKLANWNTKNVKNMDQVFYSMQVLESLDIANWNTENVTSMNEMFAYSNSLTSLELSNWNTKNVTTMRGMFARMSALKSVGVANWDTSKVNDMAVMFNENYALEQIDVSKWDTKNVENTGSMFSDNRSLKSLDLSNWDTRNNRIMGYMFKGTKNLDTLTLGQSTRLHKTGLLEKKDAPHSGKWVHENGQKYYLSSKDLETTYDGSHAGTYTREKGELKRFGTVSWTWDEPTQTVTFKSGEFPESSWGYNIQRQVEWNAALNGKKIKKINFKQDVTLAKVSAFLFEGLSELEEIEGTQHLKTDKVTNMSRMFSLTKLKSLDLSSWNVENVVDMNGLFLSSTLLQQVKLANWNTKSVTNMAQVFSGLQALESLDIANWNTENVTSMHEMFLGSNSLTSLELSNWNTKNVTTMRNMFSRMSALKSVGVTNWDTSKVNDMAQMFHENYALEQIDVANWNTSNVKNMGGMFRDNRSLKSLDLSNWDTRNNNIMNAMFYGTDSLDTLTLNEAFRFKDTRLPEKQNRQYTGRWIHENGQHSYLNSKEFQTNYDGSTYGTYTREIVK</sequence>
<evidence type="ECO:0000256" key="2">
    <source>
        <dbReference type="ARBA" id="ARBA00022737"/>
    </source>
</evidence>
<dbReference type="InterPro" id="IPR050333">
    <property type="entry name" value="SLRP"/>
</dbReference>
<dbReference type="InterPro" id="IPR014044">
    <property type="entry name" value="CAP_dom"/>
</dbReference>
<dbReference type="InterPro" id="IPR005046">
    <property type="entry name" value="DUF285"/>
</dbReference>
<dbReference type="PANTHER" id="PTHR45712:SF22">
    <property type="entry name" value="INSULIN-LIKE GROWTH FACTOR-BINDING PROTEIN COMPLEX ACID LABILE SUBUNIT"/>
    <property type="match status" value="1"/>
</dbReference>
<protein>
    <recommendedName>
        <fullName evidence="4">SCP domain-containing protein</fullName>
    </recommendedName>
</protein>
<evidence type="ECO:0000256" key="3">
    <source>
        <dbReference type="SAM" id="SignalP"/>
    </source>
</evidence>
<feature type="chain" id="PRO_5038727973" description="SCP domain-containing protein" evidence="3">
    <location>
        <begin position="21"/>
        <end position="1066"/>
    </location>
</feature>
<keyword evidence="6" id="KW-1185">Reference proteome</keyword>
<dbReference type="STRING" id="118060.ATZ35_03475"/>
<keyword evidence="2" id="KW-0677">Repeat</keyword>
<accession>A0A0U2VP86</accession>
<dbReference type="SUPFAM" id="SSF55797">
    <property type="entry name" value="PR-1-like"/>
    <property type="match status" value="1"/>
</dbReference>
<dbReference type="Gene3D" id="3.40.33.10">
    <property type="entry name" value="CAP"/>
    <property type="match status" value="1"/>
</dbReference>
<evidence type="ECO:0000313" key="5">
    <source>
        <dbReference type="EMBL" id="ALS36255.1"/>
    </source>
</evidence>
<dbReference type="InterPro" id="IPR035940">
    <property type="entry name" value="CAP_sf"/>
</dbReference>
<dbReference type="PANTHER" id="PTHR45712">
    <property type="entry name" value="AGAP008170-PA"/>
    <property type="match status" value="1"/>
</dbReference>
<reference evidence="6" key="1">
    <citation type="submission" date="2015-12" db="EMBL/GenBank/DDBJ databases">
        <authorList>
            <person name="Lauer A."/>
            <person name="Humrighouse B."/>
            <person name="Loparev V."/>
            <person name="Shewmaker P.L."/>
            <person name="Whitney A.M."/>
            <person name="McLaughlin R.W."/>
        </authorList>
    </citation>
    <scope>NUCLEOTIDE SEQUENCE [LARGE SCALE GENOMIC DNA]</scope>
    <source>
        <strain evidence="6">LMG 26678</strain>
    </source>
</reference>
<dbReference type="InterPro" id="IPR011889">
    <property type="entry name" value="Liste_lipo_26"/>
</dbReference>
<dbReference type="SUPFAM" id="SSF52058">
    <property type="entry name" value="L domain-like"/>
    <property type="match status" value="2"/>
</dbReference>
<feature type="domain" description="SCP" evidence="4">
    <location>
        <begin position="109"/>
        <end position="232"/>
    </location>
</feature>
<evidence type="ECO:0000313" key="6">
    <source>
        <dbReference type="Proteomes" id="UP000067523"/>
    </source>
</evidence>
<dbReference type="EMBL" id="CP013655">
    <property type="protein sequence ID" value="ALS36255.1"/>
    <property type="molecule type" value="Genomic_DNA"/>
</dbReference>
<feature type="signal peptide" evidence="3">
    <location>
        <begin position="1"/>
        <end position="20"/>
    </location>
</feature>
<name>A0A0U2VP86_9ENTE</name>
<dbReference type="Proteomes" id="UP000067523">
    <property type="component" value="Chromosome"/>
</dbReference>
<dbReference type="AlphaFoldDB" id="A0A0U2VP86"/>
<dbReference type="Gene3D" id="3.80.10.10">
    <property type="entry name" value="Ribonuclease Inhibitor"/>
    <property type="match status" value="2"/>
</dbReference>
<dbReference type="RefSeq" id="WP_208929513.1">
    <property type="nucleotide sequence ID" value="NZ_CP013655.1"/>
</dbReference>
<dbReference type="InterPro" id="IPR032675">
    <property type="entry name" value="LRR_dom_sf"/>
</dbReference>
<organism evidence="5 6">
    <name type="scientific">Enterococcus rotai</name>
    <dbReference type="NCBI Taxonomy" id="118060"/>
    <lineage>
        <taxon>Bacteria</taxon>
        <taxon>Bacillati</taxon>
        <taxon>Bacillota</taxon>
        <taxon>Bacilli</taxon>
        <taxon>Lactobacillales</taxon>
        <taxon>Enterococcaceae</taxon>
        <taxon>Enterococcus</taxon>
    </lineage>
</organism>
<keyword evidence="1" id="KW-0433">Leucine-rich repeat</keyword>
<keyword evidence="3" id="KW-0732">Signal</keyword>
<dbReference type="Pfam" id="PF00188">
    <property type="entry name" value="CAP"/>
    <property type="match status" value="1"/>
</dbReference>
<dbReference type="Pfam" id="PF03382">
    <property type="entry name" value="DUF285"/>
    <property type="match status" value="4"/>
</dbReference>